<proteinExistence type="predicted"/>
<evidence type="ECO:0000256" key="1">
    <source>
        <dbReference type="SAM" id="Phobius"/>
    </source>
</evidence>
<dbReference type="AlphaFoldDB" id="A0A1H9HX77"/>
<dbReference type="Proteomes" id="UP000199427">
    <property type="component" value="Unassembled WGS sequence"/>
</dbReference>
<evidence type="ECO:0008006" key="4">
    <source>
        <dbReference type="Google" id="ProtNLM"/>
    </source>
</evidence>
<protein>
    <recommendedName>
        <fullName evidence="4">DUF3953 domain-containing protein</fullName>
    </recommendedName>
</protein>
<keyword evidence="1" id="KW-1133">Transmembrane helix</keyword>
<evidence type="ECO:0000313" key="2">
    <source>
        <dbReference type="EMBL" id="SEQ66857.1"/>
    </source>
</evidence>
<name>A0A1H9HX77_9BACI</name>
<gene>
    <name evidence="2" type="ORF">SAMN05216362_12145</name>
</gene>
<sequence length="77" mass="8935">MLRKIELSVFAIALFIFILHYTNDQFYLSTTNLFLMVAVVTGISGMSAYKENKRAFSYIYFLLSSFFLVSFIVQILN</sequence>
<dbReference type="EMBL" id="FOES01000021">
    <property type="protein sequence ID" value="SEQ66857.1"/>
    <property type="molecule type" value="Genomic_DNA"/>
</dbReference>
<keyword evidence="3" id="KW-1185">Reference proteome</keyword>
<dbReference type="OrthoDB" id="9962582at2"/>
<keyword evidence="1" id="KW-0812">Transmembrane</keyword>
<accession>A0A1H9HX77</accession>
<keyword evidence="1" id="KW-0472">Membrane</keyword>
<reference evidence="2 3" key="1">
    <citation type="submission" date="2016-10" db="EMBL/GenBank/DDBJ databases">
        <authorList>
            <person name="de Groot N.N."/>
        </authorList>
    </citation>
    <scope>NUCLEOTIDE SEQUENCE [LARGE SCALE GENOMIC DNA]</scope>
    <source>
        <strain evidence="2 3">DSM 21633</strain>
    </source>
</reference>
<feature type="transmembrane region" description="Helical" evidence="1">
    <location>
        <begin position="56"/>
        <end position="76"/>
    </location>
</feature>
<evidence type="ECO:0000313" key="3">
    <source>
        <dbReference type="Proteomes" id="UP000199427"/>
    </source>
</evidence>
<feature type="transmembrane region" description="Helical" evidence="1">
    <location>
        <begin position="7"/>
        <end position="23"/>
    </location>
</feature>
<organism evidence="2 3">
    <name type="scientific">Piscibacillus halophilus</name>
    <dbReference type="NCBI Taxonomy" id="571933"/>
    <lineage>
        <taxon>Bacteria</taxon>
        <taxon>Bacillati</taxon>
        <taxon>Bacillota</taxon>
        <taxon>Bacilli</taxon>
        <taxon>Bacillales</taxon>
        <taxon>Bacillaceae</taxon>
        <taxon>Piscibacillus</taxon>
    </lineage>
</organism>
<feature type="transmembrane region" description="Helical" evidence="1">
    <location>
        <begin position="29"/>
        <end position="49"/>
    </location>
</feature>
<dbReference type="RefSeq" id="WP_143063821.1">
    <property type="nucleotide sequence ID" value="NZ_CAESCL010000018.1"/>
</dbReference>